<feature type="compositionally biased region" description="Polar residues" evidence="2">
    <location>
        <begin position="10"/>
        <end position="21"/>
    </location>
</feature>
<keyword evidence="3" id="KW-1133">Transmembrane helix</keyword>
<evidence type="ECO:0000313" key="6">
    <source>
        <dbReference type="Proteomes" id="UP001058974"/>
    </source>
</evidence>
<sequence>MAEIILDSMSKPSGSGSLAVTGKSLCSRSLTGENISDLESESESESEFLILGPSLPRTPISVPSLEPELSPSLSLSPSSTPESEPVSVPGPSRPSVLQESAPPAPTLVYQRRSKPDLLQKQIQLPEPEHPEKFSIVSADFNNKKPTYKSLLISIEGVTGITMVTLMVISFTLATSQFRRNAINLPSPINRLTGFNAFWYSHHLLGIVYILLFIHGSFLNLTHKWYQKTTWMYISVPLLLYIAERTLRTRRSQHYAVKVLKVSVLPGNVFSLIMSKPNGFKYKSDWTQELKLLFTEDGQLAPVNSSSTFGELIKMDQIGRPKLLVDGPYGAPAQDYQNFDVLLLIGLGQVQDSNTETTKSDESFNSFTSSNVTPGRHKRSQRITNAYFYWVTREPGSFEWFKGVMDEVAAMDHKGLIELHNYLTSVYEEGDARSTLITMIQALNHAKHGVDILSGTQVRSSIL</sequence>
<dbReference type="EMBL" id="JAMSHJ010000007">
    <property type="protein sequence ID" value="KAI5384700.1"/>
    <property type="molecule type" value="Genomic_DNA"/>
</dbReference>
<gene>
    <name evidence="5" type="ORF">KIW84_071638</name>
</gene>
<evidence type="ECO:0000259" key="4">
    <source>
        <dbReference type="Pfam" id="PF08030"/>
    </source>
</evidence>
<feature type="compositionally biased region" description="Acidic residues" evidence="2">
    <location>
        <begin position="36"/>
        <end position="46"/>
    </location>
</feature>
<dbReference type="Gene3D" id="3.40.50.80">
    <property type="entry name" value="Nucleotide-binding domain of ferredoxin-NADP reductase (FNR) module"/>
    <property type="match status" value="1"/>
</dbReference>
<feature type="region of interest" description="Disordered" evidence="2">
    <location>
        <begin position="34"/>
        <end position="103"/>
    </location>
</feature>
<dbReference type="Gramene" id="Psat07G0163800-T1">
    <property type="protein sequence ID" value="KAI5384700.1"/>
    <property type="gene ID" value="KIW84_071638"/>
</dbReference>
<keyword evidence="3" id="KW-0472">Membrane</keyword>
<feature type="domain" description="Ferric reductase NAD binding" evidence="4">
    <location>
        <begin position="377"/>
        <end position="457"/>
    </location>
</feature>
<proteinExistence type="predicted"/>
<accession>A0A9D4VL71</accession>
<feature type="transmembrane region" description="Helical" evidence="3">
    <location>
        <begin position="196"/>
        <end position="218"/>
    </location>
</feature>
<dbReference type="PANTHER" id="PTHR11972:SF44">
    <property type="entry name" value="RESPIRATORY BURST OXIDASE HOMOLOG PROTEIN E"/>
    <property type="match status" value="1"/>
</dbReference>
<dbReference type="GO" id="GO:0005886">
    <property type="term" value="C:plasma membrane"/>
    <property type="evidence" value="ECO:0007669"/>
    <property type="project" value="TreeGrafter"/>
</dbReference>
<dbReference type="PANTHER" id="PTHR11972">
    <property type="entry name" value="NADPH OXIDASE"/>
    <property type="match status" value="1"/>
</dbReference>
<keyword evidence="3" id="KW-0812">Transmembrane</keyword>
<protein>
    <recommendedName>
        <fullName evidence="4">Ferric reductase NAD binding domain-containing protein</fullName>
    </recommendedName>
</protein>
<evidence type="ECO:0000313" key="5">
    <source>
        <dbReference type="EMBL" id="KAI5384700.1"/>
    </source>
</evidence>
<reference evidence="5 6" key="1">
    <citation type="journal article" date="2022" name="Nat. Genet.">
        <title>Improved pea reference genome and pan-genome highlight genomic features and evolutionary characteristics.</title>
        <authorList>
            <person name="Yang T."/>
            <person name="Liu R."/>
            <person name="Luo Y."/>
            <person name="Hu S."/>
            <person name="Wang D."/>
            <person name="Wang C."/>
            <person name="Pandey M.K."/>
            <person name="Ge S."/>
            <person name="Xu Q."/>
            <person name="Li N."/>
            <person name="Li G."/>
            <person name="Huang Y."/>
            <person name="Saxena R.K."/>
            <person name="Ji Y."/>
            <person name="Li M."/>
            <person name="Yan X."/>
            <person name="He Y."/>
            <person name="Liu Y."/>
            <person name="Wang X."/>
            <person name="Xiang C."/>
            <person name="Varshney R.K."/>
            <person name="Ding H."/>
            <person name="Gao S."/>
            <person name="Zong X."/>
        </authorList>
    </citation>
    <scope>NUCLEOTIDE SEQUENCE [LARGE SCALE GENOMIC DNA]</scope>
    <source>
        <strain evidence="5 6">cv. Zhongwan 6</strain>
    </source>
</reference>
<comment type="caution">
    <text evidence="5">The sequence shown here is derived from an EMBL/GenBank/DDBJ whole genome shotgun (WGS) entry which is preliminary data.</text>
</comment>
<dbReference type="Pfam" id="PF08030">
    <property type="entry name" value="NAD_binding_6"/>
    <property type="match status" value="1"/>
</dbReference>
<feature type="region of interest" description="Disordered" evidence="2">
    <location>
        <begin position="1"/>
        <end position="21"/>
    </location>
</feature>
<dbReference type="Proteomes" id="UP001058974">
    <property type="component" value="Chromosome 7"/>
</dbReference>
<evidence type="ECO:0000256" key="3">
    <source>
        <dbReference type="SAM" id="Phobius"/>
    </source>
</evidence>
<dbReference type="InterPro" id="IPR050369">
    <property type="entry name" value="RBOH/FRE"/>
</dbReference>
<evidence type="ECO:0000256" key="2">
    <source>
        <dbReference type="SAM" id="MobiDB-lite"/>
    </source>
</evidence>
<evidence type="ECO:0000256" key="1">
    <source>
        <dbReference type="ARBA" id="ARBA00023002"/>
    </source>
</evidence>
<organism evidence="5 6">
    <name type="scientific">Pisum sativum</name>
    <name type="common">Garden pea</name>
    <name type="synonym">Lathyrus oleraceus</name>
    <dbReference type="NCBI Taxonomy" id="3888"/>
    <lineage>
        <taxon>Eukaryota</taxon>
        <taxon>Viridiplantae</taxon>
        <taxon>Streptophyta</taxon>
        <taxon>Embryophyta</taxon>
        <taxon>Tracheophyta</taxon>
        <taxon>Spermatophyta</taxon>
        <taxon>Magnoliopsida</taxon>
        <taxon>eudicotyledons</taxon>
        <taxon>Gunneridae</taxon>
        <taxon>Pentapetalae</taxon>
        <taxon>rosids</taxon>
        <taxon>fabids</taxon>
        <taxon>Fabales</taxon>
        <taxon>Fabaceae</taxon>
        <taxon>Papilionoideae</taxon>
        <taxon>50 kb inversion clade</taxon>
        <taxon>NPAAA clade</taxon>
        <taxon>Hologalegina</taxon>
        <taxon>IRL clade</taxon>
        <taxon>Fabeae</taxon>
        <taxon>Lathyrus</taxon>
    </lineage>
</organism>
<dbReference type="InterPro" id="IPR039261">
    <property type="entry name" value="FNR_nucleotide-bd"/>
</dbReference>
<keyword evidence="1" id="KW-0560">Oxidoreductase</keyword>
<keyword evidence="6" id="KW-1185">Reference proteome</keyword>
<dbReference type="InterPro" id="IPR013121">
    <property type="entry name" value="Fe_red_NAD-bd_6"/>
</dbReference>
<feature type="compositionally biased region" description="Low complexity" evidence="2">
    <location>
        <begin position="61"/>
        <end position="96"/>
    </location>
</feature>
<dbReference type="GO" id="GO:0016174">
    <property type="term" value="F:NAD(P)H oxidase H2O2-forming activity"/>
    <property type="evidence" value="ECO:0007669"/>
    <property type="project" value="TreeGrafter"/>
</dbReference>
<name>A0A9D4VL71_PEA</name>
<dbReference type="AlphaFoldDB" id="A0A9D4VL71"/>
<feature type="transmembrane region" description="Helical" evidence="3">
    <location>
        <begin position="150"/>
        <end position="175"/>
    </location>
</feature>